<feature type="region of interest" description="Disordered" evidence="1">
    <location>
        <begin position="24"/>
        <end position="47"/>
    </location>
</feature>
<sequence>MREPNRTSKRRNLLLILHPNRIPSSSSCPKFPPHQQRHSIPYYTPTKPPNHLKLMDPHNMMNRHTHCIYSKNTAIRITSMTPKSTCRSPYCRIHNLSRSTS</sequence>
<proteinExistence type="predicted"/>
<evidence type="ECO:0000313" key="3">
    <source>
        <dbReference type="Proteomes" id="UP000694393"/>
    </source>
</evidence>
<accession>A0A8C8RZ98</accession>
<evidence type="ECO:0000313" key="2">
    <source>
        <dbReference type="Ensembl" id="ENSPCEP00000012212.1"/>
    </source>
</evidence>
<reference evidence="2" key="2">
    <citation type="submission" date="2025-09" db="UniProtKB">
        <authorList>
            <consortium name="Ensembl"/>
        </authorList>
    </citation>
    <scope>IDENTIFICATION</scope>
</reference>
<protein>
    <submittedName>
        <fullName evidence="2">Uncharacterized protein</fullName>
    </submittedName>
</protein>
<keyword evidence="3" id="KW-1185">Reference proteome</keyword>
<name>A0A8C8RZ98_9SAUR</name>
<organism evidence="2 3">
    <name type="scientific">Pelusios castaneus</name>
    <name type="common">West African mud turtle</name>
    <dbReference type="NCBI Taxonomy" id="367368"/>
    <lineage>
        <taxon>Eukaryota</taxon>
        <taxon>Metazoa</taxon>
        <taxon>Chordata</taxon>
        <taxon>Craniata</taxon>
        <taxon>Vertebrata</taxon>
        <taxon>Euteleostomi</taxon>
        <taxon>Archelosauria</taxon>
        <taxon>Testudinata</taxon>
        <taxon>Testudines</taxon>
        <taxon>Pleurodira</taxon>
        <taxon>Pelomedusidae</taxon>
        <taxon>Pelusios</taxon>
    </lineage>
</organism>
<evidence type="ECO:0000256" key="1">
    <source>
        <dbReference type="SAM" id="MobiDB-lite"/>
    </source>
</evidence>
<dbReference type="AlphaFoldDB" id="A0A8C8RZ98"/>
<dbReference type="Proteomes" id="UP000694393">
    <property type="component" value="Unplaced"/>
</dbReference>
<dbReference type="Ensembl" id="ENSPCET00000012640.1">
    <property type="protein sequence ID" value="ENSPCEP00000012212.1"/>
    <property type="gene ID" value="ENSPCEG00000009725.1"/>
</dbReference>
<reference evidence="2" key="1">
    <citation type="submission" date="2025-08" db="UniProtKB">
        <authorList>
            <consortium name="Ensembl"/>
        </authorList>
    </citation>
    <scope>IDENTIFICATION</scope>
</reference>